<organism evidence="1 2">
    <name type="scientific">Candidatus Reconcilbacillus cellulovorans</name>
    <dbReference type="NCBI Taxonomy" id="1906605"/>
    <lineage>
        <taxon>Bacteria</taxon>
        <taxon>Bacillati</taxon>
        <taxon>Bacillota</taxon>
        <taxon>Bacilli</taxon>
        <taxon>Bacillales</taxon>
        <taxon>Paenibacillaceae</taxon>
        <taxon>Candidatus Reconcilbacillus</taxon>
    </lineage>
</organism>
<name>A0A2A6E447_9BACL</name>
<dbReference type="Proteomes" id="UP000243688">
    <property type="component" value="Unassembled WGS sequence"/>
</dbReference>
<dbReference type="EMBL" id="MOXJ01000001">
    <property type="protein sequence ID" value="PDO11596.1"/>
    <property type="molecule type" value="Genomic_DNA"/>
</dbReference>
<reference evidence="1 2" key="1">
    <citation type="submission" date="2016-12" db="EMBL/GenBank/DDBJ databases">
        <title>Candidatus Reconcilibacillus cellulovorans genome.</title>
        <authorList>
            <person name="Kolinko S."/>
            <person name="Wu Y.-W."/>
            <person name="Tachea F."/>
            <person name="Denzel E."/>
            <person name="Hiras J."/>
            <person name="Baecker N."/>
            <person name="Chan L.J."/>
            <person name="Eichorst S.A."/>
            <person name="Frey D."/>
            <person name="Adams P.D."/>
            <person name="Pray T."/>
            <person name="Tanjore D."/>
            <person name="Petzold C.J."/>
            <person name="Gladden J.M."/>
            <person name="Simmons B.A."/>
            <person name="Singer S.W."/>
        </authorList>
    </citation>
    <scope>NUCLEOTIDE SEQUENCE [LARGE SCALE GENOMIC DNA]</scope>
    <source>
        <strain evidence="1">JTherm</strain>
    </source>
</reference>
<sequence length="68" mass="7803">MQKITVRGIPLHVDDRRIVVKEDDAICTYSRDYYRLPLERDGVLPSTPVRLEFVQEGHGILVPAIEGR</sequence>
<evidence type="ECO:0000313" key="1">
    <source>
        <dbReference type="EMBL" id="PDO11596.1"/>
    </source>
</evidence>
<comment type="caution">
    <text evidence="1">The sequence shown here is derived from an EMBL/GenBank/DDBJ whole genome shotgun (WGS) entry which is preliminary data.</text>
</comment>
<evidence type="ECO:0000313" key="2">
    <source>
        <dbReference type="Proteomes" id="UP000243688"/>
    </source>
</evidence>
<dbReference type="AlphaFoldDB" id="A0A2A6E447"/>
<protein>
    <submittedName>
        <fullName evidence="1">Uncharacterized protein</fullName>
    </submittedName>
</protein>
<gene>
    <name evidence="1" type="ORF">BLM47_00220</name>
</gene>
<proteinExistence type="predicted"/>
<accession>A0A2A6E447</accession>